<protein>
    <recommendedName>
        <fullName evidence="7">Major facilitator superfamily (MFS) profile domain-containing protein</fullName>
    </recommendedName>
</protein>
<organism evidence="5 6">
    <name type="scientific">Candidatus Moanibacter tarae</name>
    <dbReference type="NCBI Taxonomy" id="2200854"/>
    <lineage>
        <taxon>Bacteria</taxon>
        <taxon>Pseudomonadati</taxon>
        <taxon>Verrucomicrobiota</taxon>
        <taxon>Opitutia</taxon>
        <taxon>Puniceicoccales</taxon>
        <taxon>Puniceicoccales incertae sedis</taxon>
        <taxon>Candidatus Moanibacter</taxon>
    </lineage>
</organism>
<evidence type="ECO:0008006" key="7">
    <source>
        <dbReference type="Google" id="ProtNLM"/>
    </source>
</evidence>
<dbReference type="Gene3D" id="1.20.1250.20">
    <property type="entry name" value="MFS general substrate transporter like domains"/>
    <property type="match status" value="2"/>
</dbReference>
<feature type="transmembrane region" description="Helical" evidence="4">
    <location>
        <begin position="104"/>
        <end position="124"/>
    </location>
</feature>
<dbReference type="PANTHER" id="PTHR23526:SF4">
    <property type="entry name" value="INTEGRAL MEMBRANE TRANSPORT PROTEIN"/>
    <property type="match status" value="1"/>
</dbReference>
<evidence type="ECO:0000256" key="2">
    <source>
        <dbReference type="ARBA" id="ARBA00022989"/>
    </source>
</evidence>
<dbReference type="EMBL" id="CP029803">
    <property type="protein sequence ID" value="AWT60105.1"/>
    <property type="molecule type" value="Genomic_DNA"/>
</dbReference>
<name>A0A2Z4AF30_9BACT</name>
<proteinExistence type="predicted"/>
<dbReference type="Proteomes" id="UP000247465">
    <property type="component" value="Chromosome"/>
</dbReference>
<feature type="transmembrane region" description="Helical" evidence="4">
    <location>
        <begin position="274"/>
        <end position="292"/>
    </location>
</feature>
<evidence type="ECO:0000256" key="3">
    <source>
        <dbReference type="ARBA" id="ARBA00023136"/>
    </source>
</evidence>
<dbReference type="SUPFAM" id="SSF103473">
    <property type="entry name" value="MFS general substrate transporter"/>
    <property type="match status" value="1"/>
</dbReference>
<evidence type="ECO:0000256" key="1">
    <source>
        <dbReference type="ARBA" id="ARBA00022692"/>
    </source>
</evidence>
<dbReference type="PANTHER" id="PTHR23526">
    <property type="entry name" value="INTEGRAL MEMBRANE TRANSPORT PROTEIN-RELATED"/>
    <property type="match status" value="1"/>
</dbReference>
<keyword evidence="2 4" id="KW-1133">Transmembrane helix</keyword>
<evidence type="ECO:0000256" key="4">
    <source>
        <dbReference type="SAM" id="Phobius"/>
    </source>
</evidence>
<dbReference type="InterPro" id="IPR036259">
    <property type="entry name" value="MFS_trans_sf"/>
</dbReference>
<dbReference type="GO" id="GO:0022857">
    <property type="term" value="F:transmembrane transporter activity"/>
    <property type="evidence" value="ECO:0007669"/>
    <property type="project" value="InterPro"/>
</dbReference>
<feature type="transmembrane region" description="Helical" evidence="4">
    <location>
        <begin position="20"/>
        <end position="44"/>
    </location>
</feature>
<dbReference type="KEGG" id="mtar:DF168_01306"/>
<evidence type="ECO:0000313" key="6">
    <source>
        <dbReference type="Proteomes" id="UP000247465"/>
    </source>
</evidence>
<feature type="transmembrane region" description="Helical" evidence="4">
    <location>
        <begin position="245"/>
        <end position="262"/>
    </location>
</feature>
<gene>
    <name evidence="5" type="ORF">DF168_01306</name>
</gene>
<dbReference type="InterPro" id="IPR052528">
    <property type="entry name" value="Sugar_transport-like"/>
</dbReference>
<dbReference type="Pfam" id="PF07690">
    <property type="entry name" value="MFS_1"/>
    <property type="match status" value="1"/>
</dbReference>
<accession>A0A2Z4AF30</accession>
<keyword evidence="1 4" id="KW-0812">Transmembrane</keyword>
<feature type="transmembrane region" description="Helical" evidence="4">
    <location>
        <begin position="172"/>
        <end position="190"/>
    </location>
</feature>
<feature type="transmembrane region" description="Helical" evidence="4">
    <location>
        <begin position="144"/>
        <end position="166"/>
    </location>
</feature>
<evidence type="ECO:0000313" key="5">
    <source>
        <dbReference type="EMBL" id="AWT60105.1"/>
    </source>
</evidence>
<dbReference type="InterPro" id="IPR011701">
    <property type="entry name" value="MFS"/>
</dbReference>
<keyword evidence="3 4" id="KW-0472">Membrane</keyword>
<dbReference type="AlphaFoldDB" id="A0A2Z4AF30"/>
<feature type="transmembrane region" description="Helical" evidence="4">
    <location>
        <begin position="298"/>
        <end position="319"/>
    </location>
</feature>
<feature type="transmembrane region" description="Helical" evidence="4">
    <location>
        <begin position="65"/>
        <end position="98"/>
    </location>
</feature>
<reference evidence="5 6" key="1">
    <citation type="submission" date="2018-06" db="EMBL/GenBank/DDBJ databases">
        <title>Draft Genome Sequence of a Novel Marine Bacterium Related to the Verrucomicrobia.</title>
        <authorList>
            <person name="Vosseberg J."/>
            <person name="Martijn J."/>
            <person name="Ettema T.J.G."/>
        </authorList>
    </citation>
    <scope>NUCLEOTIDE SEQUENCE [LARGE SCALE GENOMIC DNA]</scope>
    <source>
        <strain evidence="5">TARA_B100001123</strain>
    </source>
</reference>
<sequence>MIFEQLKSGKKTGWNRNFALLLFAVLMVGGFFGVLFTLYNNFIVERVGIEAHELGIIEALREIPGLLNVIILALLIGVAPALFGCWSLVFLGLGIIGFTQVDSVLTLALFSVVWSIGFHCWIPLEAAMALTFSEDKEKGRVLGLLRSVSGFGGLAAILFCLITFRFLGYDGLFVLAGAAAIIGGLGLLFMTERGDSVQGENFVFKRKFRYFYLLEFLQGCRKQMFITFAIFALVKVHHMPIETTIVLVLFNQVVVMMTGPMLGRLVDRFGERRMLSASYIGLFFIFLGYAFIKDRPVLYVLYCLDNVIFFGGIALTTYLHRIASPEELRPTLSMGVTMNHVASVAAPLMGGYAWYLFGYEVIFLGGAGICLVSLIVTQRIEEY</sequence>
<feature type="transmembrane region" description="Helical" evidence="4">
    <location>
        <begin position="356"/>
        <end position="377"/>
    </location>
</feature>
<feature type="transmembrane region" description="Helical" evidence="4">
    <location>
        <begin position="331"/>
        <end position="350"/>
    </location>
</feature>